<name>A0A4P5NKZ0_9PROT</name>
<dbReference type="GO" id="GO:0003884">
    <property type="term" value="F:D-amino-acid oxidase activity"/>
    <property type="evidence" value="ECO:0007669"/>
    <property type="project" value="UniProtKB-EC"/>
</dbReference>
<evidence type="ECO:0000256" key="5">
    <source>
        <dbReference type="ARBA" id="ARBA00023002"/>
    </source>
</evidence>
<comment type="caution">
    <text evidence="11">The sequence shown here is derived from an EMBL/GenBank/DDBJ whole genome shotgun (WGS) entry which is preliminary data.</text>
</comment>
<protein>
    <recommendedName>
        <fullName evidence="7">D-amino-acid oxidase</fullName>
        <ecNumber evidence="6">1.4.3.3</ecNumber>
    </recommendedName>
</protein>
<keyword evidence="5" id="KW-0560">Oxidoreductase</keyword>
<dbReference type="PANTHER" id="PTHR11530">
    <property type="entry name" value="D-AMINO ACID OXIDASE"/>
    <property type="match status" value="1"/>
</dbReference>
<keyword evidence="4" id="KW-0274">FAD</keyword>
<dbReference type="GO" id="GO:0005737">
    <property type="term" value="C:cytoplasm"/>
    <property type="evidence" value="ECO:0007669"/>
    <property type="project" value="TreeGrafter"/>
</dbReference>
<dbReference type="InterPro" id="IPR006076">
    <property type="entry name" value="FAD-dep_OxRdtase"/>
</dbReference>
<dbReference type="GO" id="GO:0019478">
    <property type="term" value="P:D-amino acid catabolic process"/>
    <property type="evidence" value="ECO:0007669"/>
    <property type="project" value="TreeGrafter"/>
</dbReference>
<comment type="similarity">
    <text evidence="2">Belongs to the DAMOX/DASOX family.</text>
</comment>
<evidence type="ECO:0000313" key="12">
    <source>
        <dbReference type="Proteomes" id="UP000315095"/>
    </source>
</evidence>
<evidence type="ECO:0000256" key="4">
    <source>
        <dbReference type="ARBA" id="ARBA00022827"/>
    </source>
</evidence>
<gene>
    <name evidence="11" type="ORF">MSKU9_0429</name>
</gene>
<feature type="region of interest" description="Disordered" evidence="9">
    <location>
        <begin position="235"/>
        <end position="260"/>
    </location>
</feature>
<dbReference type="AlphaFoldDB" id="A0A4P5NKZ0"/>
<dbReference type="EC" id="1.4.3.3" evidence="6"/>
<evidence type="ECO:0000256" key="2">
    <source>
        <dbReference type="ARBA" id="ARBA00006730"/>
    </source>
</evidence>
<dbReference type="InterPro" id="IPR006181">
    <property type="entry name" value="D-amino_acid_oxidase_CS"/>
</dbReference>
<dbReference type="PROSITE" id="PS00677">
    <property type="entry name" value="DAO"/>
    <property type="match status" value="1"/>
</dbReference>
<keyword evidence="3" id="KW-0285">Flavoprotein</keyword>
<comment type="cofactor">
    <cofactor evidence="1">
        <name>FAD</name>
        <dbReference type="ChEBI" id="CHEBI:57692"/>
    </cofactor>
</comment>
<dbReference type="SUPFAM" id="SSF51971">
    <property type="entry name" value="Nucleotide-binding domain"/>
    <property type="match status" value="1"/>
</dbReference>
<dbReference type="Proteomes" id="UP000315095">
    <property type="component" value="Unassembled WGS sequence"/>
</dbReference>
<organism evidence="11 12">
    <name type="scientific">Komagataeibacter diospyri</name>
    <dbReference type="NCBI Taxonomy" id="1932662"/>
    <lineage>
        <taxon>Bacteria</taxon>
        <taxon>Pseudomonadati</taxon>
        <taxon>Pseudomonadota</taxon>
        <taxon>Alphaproteobacteria</taxon>
        <taxon>Acetobacterales</taxon>
        <taxon>Acetobacteraceae</taxon>
        <taxon>Komagataeibacter</taxon>
    </lineage>
</organism>
<reference evidence="12" key="1">
    <citation type="submission" date="2017-01" db="EMBL/GenBank/DDBJ databases">
        <title>Komagataeibacter sp. MSKU9 whole genome sequencing project.</title>
        <authorList>
            <person name="Matsutani M."/>
            <person name="Naloka K."/>
            <person name="Theeragool G."/>
            <person name="Yakushi T."/>
            <person name="Matsushita K."/>
        </authorList>
    </citation>
    <scope>NUCLEOTIDE SEQUENCE [LARGE SCALE GENOMIC DNA]</scope>
    <source>
        <strain evidence="12">MSKU9</strain>
    </source>
</reference>
<evidence type="ECO:0000256" key="9">
    <source>
        <dbReference type="SAM" id="MobiDB-lite"/>
    </source>
</evidence>
<accession>A0A4P5NKZ0</accession>
<dbReference type="Pfam" id="PF01266">
    <property type="entry name" value="DAO"/>
    <property type="match status" value="1"/>
</dbReference>
<dbReference type="PANTHER" id="PTHR11530:SF11">
    <property type="entry name" value="D-ASPARTATE OXIDASE"/>
    <property type="match status" value="1"/>
</dbReference>
<evidence type="ECO:0000256" key="1">
    <source>
        <dbReference type="ARBA" id="ARBA00001974"/>
    </source>
</evidence>
<keyword evidence="12" id="KW-1185">Reference proteome</keyword>
<evidence type="ECO:0000256" key="3">
    <source>
        <dbReference type="ARBA" id="ARBA00022630"/>
    </source>
</evidence>
<proteinExistence type="inferred from homology"/>
<dbReference type="EMBL" id="BDLU01000014">
    <property type="protein sequence ID" value="GCE82288.1"/>
    <property type="molecule type" value="Genomic_DNA"/>
</dbReference>
<dbReference type="Gene3D" id="3.40.50.720">
    <property type="entry name" value="NAD(P)-binding Rossmann-like Domain"/>
    <property type="match status" value="2"/>
</dbReference>
<comment type="catalytic activity">
    <reaction evidence="8">
        <text>a D-alpha-amino acid + O2 + H2O = a 2-oxocarboxylate + H2O2 + NH4(+)</text>
        <dbReference type="Rhea" id="RHEA:21816"/>
        <dbReference type="ChEBI" id="CHEBI:15377"/>
        <dbReference type="ChEBI" id="CHEBI:15379"/>
        <dbReference type="ChEBI" id="CHEBI:16240"/>
        <dbReference type="ChEBI" id="CHEBI:28938"/>
        <dbReference type="ChEBI" id="CHEBI:35179"/>
        <dbReference type="ChEBI" id="CHEBI:59871"/>
        <dbReference type="EC" id="1.4.3.3"/>
    </reaction>
    <physiologicalReaction direction="left-to-right" evidence="8">
        <dbReference type="Rhea" id="RHEA:21817"/>
    </physiologicalReaction>
</comment>
<dbReference type="GO" id="GO:0071949">
    <property type="term" value="F:FAD binding"/>
    <property type="evidence" value="ECO:0007669"/>
    <property type="project" value="InterPro"/>
</dbReference>
<sequence length="443" mass="48484">MLVRWHWRGQMQKGWNLTGFDDNQKIRRLRLKRRDLFAGSLAFGAVGARGMWNSVPAAAAALQRTAVGGTVPRLVPMRAHADQITDIKVCLRPFRPAGPRLDVERVGDKVVIHNYGHGGSGWSLSWGSADIAVGKAASLSPRRIAVVGCGVIGLTSALSAQRAGFEVTIYTRDMLPHTRSVRANGSWTPDSRIALTAPAGPQFADVWEQMARYSWKTYRDYLGLPGNPIDFRDNYTLSDTPFEEGPEPEGRTGPGDYASTGMPRATSEFATYGDRIRDIIPAPELLASQDNPFPVAYAQRAPMMMFNFGAYGHLLLSEFYQAGGKIVIREFHTPADMKSIAEPVIINCPGYAARDLWGDRTLIPVRGQTAWLPPQPDVMYGVEYKGAAALSKSDGLMIQAVDLNNVGEMEGVGNSFEHADRAEAEKAIAVFENLFARFPAGRG</sequence>
<dbReference type="InterPro" id="IPR023209">
    <property type="entry name" value="DAO"/>
</dbReference>
<evidence type="ECO:0000256" key="8">
    <source>
        <dbReference type="ARBA" id="ARBA00049547"/>
    </source>
</evidence>
<feature type="domain" description="FAD dependent oxidoreductase" evidence="10">
    <location>
        <begin position="143"/>
        <end position="414"/>
    </location>
</feature>
<evidence type="ECO:0000313" key="11">
    <source>
        <dbReference type="EMBL" id="GCE82288.1"/>
    </source>
</evidence>
<evidence type="ECO:0000256" key="6">
    <source>
        <dbReference type="ARBA" id="ARBA00039101"/>
    </source>
</evidence>
<evidence type="ECO:0000259" key="10">
    <source>
        <dbReference type="Pfam" id="PF01266"/>
    </source>
</evidence>
<evidence type="ECO:0000256" key="7">
    <source>
        <dbReference type="ARBA" id="ARBA00039751"/>
    </source>
</evidence>